<dbReference type="AlphaFoldDB" id="A0AAD5XFA9"/>
<evidence type="ECO:0008006" key="3">
    <source>
        <dbReference type="Google" id="ProtNLM"/>
    </source>
</evidence>
<dbReference type="Proteomes" id="UP001211907">
    <property type="component" value="Unassembled WGS sequence"/>
</dbReference>
<reference evidence="1" key="1">
    <citation type="submission" date="2020-05" db="EMBL/GenBank/DDBJ databases">
        <title>Phylogenomic resolution of chytrid fungi.</title>
        <authorList>
            <person name="Stajich J.E."/>
            <person name="Amses K."/>
            <person name="Simmons R."/>
            <person name="Seto K."/>
            <person name="Myers J."/>
            <person name="Bonds A."/>
            <person name="Quandt C.A."/>
            <person name="Barry K."/>
            <person name="Liu P."/>
            <person name="Grigoriev I."/>
            <person name="Longcore J.E."/>
            <person name="James T.Y."/>
        </authorList>
    </citation>
    <scope>NUCLEOTIDE SEQUENCE</scope>
    <source>
        <strain evidence="1">JEL0513</strain>
    </source>
</reference>
<proteinExistence type="predicted"/>
<sequence length="106" mass="11993">MIVRICGRYLLRLFTNAKYPFCTNNATDELRAQITRYLVHTKSQAAALALTPETASSLASKLKEFGLTKAEMIEELGNRYSEEQIDEMLALIQEYVATGQLETENE</sequence>
<dbReference type="EMBL" id="JADGJH010001608">
    <property type="protein sequence ID" value="KAJ3111668.1"/>
    <property type="molecule type" value="Genomic_DNA"/>
</dbReference>
<comment type="caution">
    <text evidence="1">The sequence shown here is derived from an EMBL/GenBank/DDBJ whole genome shotgun (WGS) entry which is preliminary data.</text>
</comment>
<organism evidence="1 2">
    <name type="scientific">Physocladia obscura</name>
    <dbReference type="NCBI Taxonomy" id="109957"/>
    <lineage>
        <taxon>Eukaryota</taxon>
        <taxon>Fungi</taxon>
        <taxon>Fungi incertae sedis</taxon>
        <taxon>Chytridiomycota</taxon>
        <taxon>Chytridiomycota incertae sedis</taxon>
        <taxon>Chytridiomycetes</taxon>
        <taxon>Chytridiales</taxon>
        <taxon>Chytriomycetaceae</taxon>
        <taxon>Physocladia</taxon>
    </lineage>
</organism>
<evidence type="ECO:0000313" key="1">
    <source>
        <dbReference type="EMBL" id="KAJ3111668.1"/>
    </source>
</evidence>
<dbReference type="GO" id="GO:0000166">
    <property type="term" value="F:nucleotide binding"/>
    <property type="evidence" value="ECO:0007669"/>
    <property type="project" value="InterPro"/>
</dbReference>
<dbReference type="SUPFAM" id="SSF47819">
    <property type="entry name" value="HRDC-like"/>
    <property type="match status" value="1"/>
</dbReference>
<protein>
    <recommendedName>
        <fullName evidence="3">DNA-directed RNA polymerase III subunit RPC9</fullName>
    </recommendedName>
</protein>
<name>A0AAD5XFA9_9FUNG</name>
<keyword evidence="2" id="KW-1185">Reference proteome</keyword>
<accession>A0AAD5XFA9</accession>
<evidence type="ECO:0000313" key="2">
    <source>
        <dbReference type="Proteomes" id="UP001211907"/>
    </source>
</evidence>
<gene>
    <name evidence="1" type="ORF">HK100_002606</name>
</gene>
<dbReference type="InterPro" id="IPR010997">
    <property type="entry name" value="HRDC-like_sf"/>
</dbReference>